<dbReference type="Pfam" id="PF00293">
    <property type="entry name" value="NUDIX"/>
    <property type="match status" value="1"/>
</dbReference>
<dbReference type="EC" id="3.6.1.67" evidence="4"/>
<dbReference type="Proteomes" id="UP000768471">
    <property type="component" value="Unassembled WGS sequence"/>
</dbReference>
<comment type="cofactor">
    <cofactor evidence="1">
        <name>Mg(2+)</name>
        <dbReference type="ChEBI" id="CHEBI:18420"/>
    </cofactor>
</comment>
<dbReference type="Gene3D" id="3.90.79.10">
    <property type="entry name" value="Nucleoside Triphosphate Pyrophosphohydrolase"/>
    <property type="match status" value="1"/>
</dbReference>
<organism evidence="4 5">
    <name type="scientific">Eikenella glucosivorans</name>
    <dbReference type="NCBI Taxonomy" id="2766967"/>
    <lineage>
        <taxon>Bacteria</taxon>
        <taxon>Pseudomonadati</taxon>
        <taxon>Pseudomonadota</taxon>
        <taxon>Betaproteobacteria</taxon>
        <taxon>Neisseriales</taxon>
        <taxon>Neisseriaceae</taxon>
        <taxon>Eikenella</taxon>
    </lineage>
</organism>
<dbReference type="PRINTS" id="PR01404">
    <property type="entry name" value="NPPPHYDRLASE"/>
</dbReference>
<dbReference type="PROSITE" id="PS51462">
    <property type="entry name" value="NUDIX"/>
    <property type="match status" value="1"/>
</dbReference>
<dbReference type="CDD" id="cd04664">
    <property type="entry name" value="NUDIX_DHNTPase_like"/>
    <property type="match status" value="1"/>
</dbReference>
<evidence type="ECO:0000256" key="2">
    <source>
        <dbReference type="ARBA" id="ARBA00022801"/>
    </source>
</evidence>
<reference evidence="4 5" key="1">
    <citation type="submission" date="2020-09" db="EMBL/GenBank/DDBJ databases">
        <title>Eikenella S3660 sp. nov., isolated from a throat swab.</title>
        <authorList>
            <person name="Buhl M."/>
        </authorList>
    </citation>
    <scope>NUCLEOTIDE SEQUENCE [LARGE SCALE GENOMIC DNA]</scope>
    <source>
        <strain evidence="4 5">S3360</strain>
    </source>
</reference>
<sequence length="168" mass="18766">MNRPAYKRPESVLVVLHDGCGQALLLERVSPPGFWQSVTGSLEAGETPFSTALREVAEETGIRLAPAQLADWHTQNEYEIYPHWRHRYAPGITRNIEHVFSAVIPHRPVRTAPAEHRAQRWLPLAQAAELVFSPSNREALLRLAAETEGRLPEKLTASPALSHDTANK</sequence>
<evidence type="ECO:0000256" key="1">
    <source>
        <dbReference type="ARBA" id="ARBA00001946"/>
    </source>
</evidence>
<accession>A0ABS0N9C4</accession>
<gene>
    <name evidence="4" type="primary">nudB</name>
    <name evidence="4" type="ORF">H9Q10_04375</name>
</gene>
<dbReference type="InterPro" id="IPR015797">
    <property type="entry name" value="NUDIX_hydrolase-like_dom_sf"/>
</dbReference>
<dbReference type="InterPro" id="IPR000086">
    <property type="entry name" value="NUDIX_hydrolase_dom"/>
</dbReference>
<evidence type="ECO:0000313" key="5">
    <source>
        <dbReference type="Proteomes" id="UP000768471"/>
    </source>
</evidence>
<protein>
    <submittedName>
        <fullName evidence="4">Dihydroneopterin triphosphate diphosphatase</fullName>
        <ecNumber evidence="4">3.6.1.67</ecNumber>
    </submittedName>
</protein>
<keyword evidence="2 4" id="KW-0378">Hydrolase</keyword>
<keyword evidence="5" id="KW-1185">Reference proteome</keyword>
<dbReference type="EMBL" id="JACSGR010000003">
    <property type="protein sequence ID" value="MBH5328901.1"/>
    <property type="molecule type" value="Genomic_DNA"/>
</dbReference>
<evidence type="ECO:0000313" key="4">
    <source>
        <dbReference type="EMBL" id="MBH5328901.1"/>
    </source>
</evidence>
<dbReference type="PANTHER" id="PTHR43046:SF14">
    <property type="entry name" value="MUTT_NUDIX FAMILY PROTEIN"/>
    <property type="match status" value="1"/>
</dbReference>
<name>A0ABS0N9C4_9NEIS</name>
<dbReference type="PANTHER" id="PTHR43046">
    <property type="entry name" value="GDP-MANNOSE MANNOSYL HYDROLASE"/>
    <property type="match status" value="1"/>
</dbReference>
<dbReference type="PROSITE" id="PS00893">
    <property type="entry name" value="NUDIX_BOX"/>
    <property type="match status" value="1"/>
</dbReference>
<dbReference type="NCBIfam" id="NF006961">
    <property type="entry name" value="PRK09438.1"/>
    <property type="match status" value="1"/>
</dbReference>
<evidence type="ECO:0000259" key="3">
    <source>
        <dbReference type="PROSITE" id="PS51462"/>
    </source>
</evidence>
<dbReference type="InterPro" id="IPR020084">
    <property type="entry name" value="NUDIX_hydrolase_CS"/>
</dbReference>
<dbReference type="RefSeq" id="WP_197902816.1">
    <property type="nucleotide sequence ID" value="NZ_JACSGR010000003.1"/>
</dbReference>
<feature type="domain" description="Nudix hydrolase" evidence="3">
    <location>
        <begin position="7"/>
        <end position="144"/>
    </location>
</feature>
<comment type="caution">
    <text evidence="4">The sequence shown here is derived from an EMBL/GenBank/DDBJ whole genome shotgun (WGS) entry which is preliminary data.</text>
</comment>
<dbReference type="InterPro" id="IPR003564">
    <property type="entry name" value="DHNTPase"/>
</dbReference>
<dbReference type="GO" id="GO:0019177">
    <property type="term" value="F:dihydroneopterin triphosphate pyrophosphohydrolase activity"/>
    <property type="evidence" value="ECO:0007669"/>
    <property type="project" value="UniProtKB-EC"/>
</dbReference>
<dbReference type="SUPFAM" id="SSF55811">
    <property type="entry name" value="Nudix"/>
    <property type="match status" value="1"/>
</dbReference>
<proteinExistence type="predicted"/>